<protein>
    <submittedName>
        <fullName evidence="1">Glucosamine-6-phosphate deaminase</fullName>
    </submittedName>
</protein>
<name>A0A3D6BT33_9FLAO</name>
<reference evidence="1 2" key="1">
    <citation type="journal article" date="2018" name="Nat. Biotechnol.">
        <title>A standardized bacterial taxonomy based on genome phylogeny substantially revises the tree of life.</title>
        <authorList>
            <person name="Parks D.H."/>
            <person name="Chuvochina M."/>
            <person name="Waite D.W."/>
            <person name="Rinke C."/>
            <person name="Skarshewski A."/>
            <person name="Chaumeil P.A."/>
            <person name="Hugenholtz P."/>
        </authorList>
    </citation>
    <scope>NUCLEOTIDE SEQUENCE [LARGE SCALE GENOMIC DNA]</scope>
    <source>
        <strain evidence="1">UBA10227</strain>
    </source>
</reference>
<comment type="caution">
    <text evidence="1">The sequence shown here is derived from an EMBL/GenBank/DDBJ whole genome shotgun (WGS) entry which is preliminary data.</text>
</comment>
<dbReference type="SUPFAM" id="SSF49464">
    <property type="entry name" value="Carboxypeptidase regulatory domain-like"/>
    <property type="match status" value="1"/>
</dbReference>
<evidence type="ECO:0000313" key="2">
    <source>
        <dbReference type="Proteomes" id="UP000263268"/>
    </source>
</evidence>
<organism evidence="1 2">
    <name type="scientific">Xanthomarina gelatinilytica</name>
    <dbReference type="NCBI Taxonomy" id="1137281"/>
    <lineage>
        <taxon>Bacteria</taxon>
        <taxon>Pseudomonadati</taxon>
        <taxon>Bacteroidota</taxon>
        <taxon>Flavobacteriia</taxon>
        <taxon>Flavobacteriales</taxon>
        <taxon>Flavobacteriaceae</taxon>
        <taxon>Xanthomarina</taxon>
    </lineage>
</organism>
<dbReference type="AlphaFoldDB" id="A0A3D6BT33"/>
<dbReference type="InterPro" id="IPR008969">
    <property type="entry name" value="CarboxyPept-like_regulatory"/>
</dbReference>
<proteinExistence type="predicted"/>
<evidence type="ECO:0000313" key="1">
    <source>
        <dbReference type="EMBL" id="HCY82373.1"/>
    </source>
</evidence>
<accession>A0A3D6BT33</accession>
<sequence>MAQDVSITGTVKDTDQNPVYFANALLLSAKDSTAIKGTSTNEQGFFELKNVQEEDYLIKISFIGFKDYTEFVSVSSKDISLGDITLEENNEALDEVNIVVNKPTIKKEADKLVFGVENTALSEGSLLQVVKSTPGVLVLDGQISVKGSAPTVYI</sequence>
<dbReference type="Pfam" id="PF13715">
    <property type="entry name" value="CarbopepD_reg_2"/>
    <property type="match status" value="1"/>
</dbReference>
<gene>
    <name evidence="1" type="ORF">DHV22_12620</name>
</gene>
<dbReference type="Proteomes" id="UP000263268">
    <property type="component" value="Unassembled WGS sequence"/>
</dbReference>
<feature type="non-terminal residue" evidence="1">
    <location>
        <position position="154"/>
    </location>
</feature>
<dbReference type="Gene3D" id="2.60.40.1120">
    <property type="entry name" value="Carboxypeptidase-like, regulatory domain"/>
    <property type="match status" value="1"/>
</dbReference>
<dbReference type="EMBL" id="DPRK01000201">
    <property type="protein sequence ID" value="HCY82373.1"/>
    <property type="molecule type" value="Genomic_DNA"/>
</dbReference>